<dbReference type="RefSeq" id="XP_060325420.1">
    <property type="nucleotide sequence ID" value="XM_060478161.1"/>
</dbReference>
<keyword evidence="2" id="KW-1185">Reference proteome</keyword>
<evidence type="ECO:0000313" key="2">
    <source>
        <dbReference type="Proteomes" id="UP001175211"/>
    </source>
</evidence>
<proteinExistence type="predicted"/>
<gene>
    <name evidence="1" type="ORF">EV420DRAFT_1648417</name>
</gene>
<protein>
    <submittedName>
        <fullName evidence="1">Uncharacterized protein</fullName>
    </submittedName>
</protein>
<sequence length="145" mass="16776">MLWEELNDYDIPHHTYIWKCVIETWEKYIATLKGEIESSLGQISITMDLSTDLNLINFMAVTAHWMEAIGINADGLTIICLHSDLIGFQRMMQLWEDLKIKFPETAPAIQDSLKKLKTYQDHTEVVPAYTLATILNPNTKLCWFN</sequence>
<name>A0AA39MTB5_ARMTA</name>
<dbReference type="EMBL" id="JAUEPS010000050">
    <property type="protein sequence ID" value="KAK0445279.1"/>
    <property type="molecule type" value="Genomic_DNA"/>
</dbReference>
<reference evidence="1" key="1">
    <citation type="submission" date="2023-06" db="EMBL/GenBank/DDBJ databases">
        <authorList>
            <consortium name="Lawrence Berkeley National Laboratory"/>
            <person name="Ahrendt S."/>
            <person name="Sahu N."/>
            <person name="Indic B."/>
            <person name="Wong-Bajracharya J."/>
            <person name="Merenyi Z."/>
            <person name="Ke H.-M."/>
            <person name="Monk M."/>
            <person name="Kocsube S."/>
            <person name="Drula E."/>
            <person name="Lipzen A."/>
            <person name="Balint B."/>
            <person name="Henrissat B."/>
            <person name="Andreopoulos B."/>
            <person name="Martin F.M."/>
            <person name="Harder C.B."/>
            <person name="Rigling D."/>
            <person name="Ford K.L."/>
            <person name="Foster G.D."/>
            <person name="Pangilinan J."/>
            <person name="Papanicolaou A."/>
            <person name="Barry K."/>
            <person name="LaButti K."/>
            <person name="Viragh M."/>
            <person name="Koriabine M."/>
            <person name="Yan M."/>
            <person name="Riley R."/>
            <person name="Champramary S."/>
            <person name="Plett K.L."/>
            <person name="Tsai I.J."/>
            <person name="Slot J."/>
            <person name="Sipos G."/>
            <person name="Plett J."/>
            <person name="Nagy L.G."/>
            <person name="Grigoriev I.V."/>
        </authorList>
    </citation>
    <scope>NUCLEOTIDE SEQUENCE</scope>
    <source>
        <strain evidence="1">CCBAS 213</strain>
    </source>
</reference>
<evidence type="ECO:0000313" key="1">
    <source>
        <dbReference type="EMBL" id="KAK0445279.1"/>
    </source>
</evidence>
<dbReference type="Proteomes" id="UP001175211">
    <property type="component" value="Unassembled WGS sequence"/>
</dbReference>
<dbReference type="AlphaFoldDB" id="A0AA39MTB5"/>
<comment type="caution">
    <text evidence="1">The sequence shown here is derived from an EMBL/GenBank/DDBJ whole genome shotgun (WGS) entry which is preliminary data.</text>
</comment>
<organism evidence="1 2">
    <name type="scientific">Armillaria tabescens</name>
    <name type="common">Ringless honey mushroom</name>
    <name type="synonym">Agaricus tabescens</name>
    <dbReference type="NCBI Taxonomy" id="1929756"/>
    <lineage>
        <taxon>Eukaryota</taxon>
        <taxon>Fungi</taxon>
        <taxon>Dikarya</taxon>
        <taxon>Basidiomycota</taxon>
        <taxon>Agaricomycotina</taxon>
        <taxon>Agaricomycetes</taxon>
        <taxon>Agaricomycetidae</taxon>
        <taxon>Agaricales</taxon>
        <taxon>Marasmiineae</taxon>
        <taxon>Physalacriaceae</taxon>
        <taxon>Desarmillaria</taxon>
    </lineage>
</organism>
<accession>A0AA39MTB5</accession>
<dbReference type="GeneID" id="85361709"/>